<comment type="similarity">
    <text evidence="3">Belongs to the CENP-O/MCM21 family.</text>
</comment>
<dbReference type="Proteomes" id="UP001619887">
    <property type="component" value="Unassembled WGS sequence"/>
</dbReference>
<dbReference type="InterPro" id="IPR018464">
    <property type="entry name" value="CENP-O"/>
</dbReference>
<feature type="region of interest" description="Disordered" evidence="8">
    <location>
        <begin position="62"/>
        <end position="89"/>
    </location>
</feature>
<dbReference type="AlphaFoldDB" id="A0ABD2G6X7"/>
<keyword evidence="10" id="KW-1185">Reference proteome</keyword>
<evidence type="ECO:0000256" key="2">
    <source>
        <dbReference type="ARBA" id="ARBA00004584"/>
    </source>
</evidence>
<name>A0ABD2G6X7_PAGBO</name>
<accession>A0ABD2G6X7</accession>
<proteinExistence type="inferred from homology"/>
<protein>
    <recommendedName>
        <fullName evidence="4">Centromere protein O</fullName>
    </recommendedName>
</protein>
<feature type="compositionally biased region" description="Acidic residues" evidence="8">
    <location>
        <begin position="73"/>
        <end position="87"/>
    </location>
</feature>
<evidence type="ECO:0000256" key="4">
    <source>
        <dbReference type="ARBA" id="ARBA00016395"/>
    </source>
</evidence>
<comment type="subcellular location">
    <subcellularLocation>
        <location evidence="2">Chromosome</location>
        <location evidence="2">Centromere</location>
    </subcellularLocation>
    <subcellularLocation>
        <location evidence="1">Nucleus</location>
    </subcellularLocation>
</comment>
<dbReference type="PANTHER" id="PTHR14582">
    <property type="entry name" value="INNER KINETOCHORE SUBUNIT MAL2"/>
    <property type="match status" value="1"/>
</dbReference>
<evidence type="ECO:0000313" key="9">
    <source>
        <dbReference type="EMBL" id="KAL3049746.1"/>
    </source>
</evidence>
<evidence type="ECO:0000313" key="10">
    <source>
        <dbReference type="Proteomes" id="UP001619887"/>
    </source>
</evidence>
<keyword evidence="5" id="KW-0158">Chromosome</keyword>
<evidence type="ECO:0000256" key="8">
    <source>
        <dbReference type="SAM" id="MobiDB-lite"/>
    </source>
</evidence>
<gene>
    <name evidence="9" type="ORF">OYC64_009074</name>
</gene>
<comment type="caution">
    <text evidence="9">The sequence shown here is derived from an EMBL/GenBank/DDBJ whole genome shotgun (WGS) entry which is preliminary data.</text>
</comment>
<dbReference type="PANTHER" id="PTHR14582:SF1">
    <property type="entry name" value="CENTROMERE PROTEIN O"/>
    <property type="match status" value="1"/>
</dbReference>
<keyword evidence="6" id="KW-0539">Nucleus</keyword>
<evidence type="ECO:0000256" key="7">
    <source>
        <dbReference type="ARBA" id="ARBA00023328"/>
    </source>
</evidence>
<reference evidence="9 10" key="1">
    <citation type="journal article" date="2022" name="G3 (Bethesda)">
        <title>Evaluating Illumina-, Nanopore-, and PacBio-based genome assembly strategies with the bald notothen, Trematomus borchgrevinki.</title>
        <authorList>
            <person name="Rayamajhi N."/>
            <person name="Cheng C.C."/>
            <person name="Catchen J.M."/>
        </authorList>
    </citation>
    <scope>NUCLEOTIDE SEQUENCE [LARGE SCALE GENOMIC DNA]</scope>
    <source>
        <strain evidence="9">AGRC-2024</strain>
    </source>
</reference>
<evidence type="ECO:0000256" key="1">
    <source>
        <dbReference type="ARBA" id="ARBA00004123"/>
    </source>
</evidence>
<evidence type="ECO:0000256" key="5">
    <source>
        <dbReference type="ARBA" id="ARBA00022454"/>
    </source>
</evidence>
<evidence type="ECO:0000256" key="3">
    <source>
        <dbReference type="ARBA" id="ARBA00007321"/>
    </source>
</evidence>
<sequence>MEGASTKGILSHLSLLEVQVRSLTTQRQQPSRVKELQEKTAALRRQKEQLEAEIQTHRDLQTLRASLDKRHDDDEEDEEEMEEDSENSDVLRLMARHTQLKDLLNAHTIGGYDFTKTRRGKGLCVSIATAFEGVYLETFTLEFDVKPALRLVRHDVPPFIPLTLLIEQSRIQTDIRTLLDPLSRQLNGFTARKRQLQLLKRLHETVKVMESNLLCSLIILMFELPVEKKVVLCSLHYCDTSRSLPTRVSFQCDDTALPDFPEWKKTLLETPLHKALSTIRNTGNIL</sequence>
<dbReference type="EMBL" id="JBIYXZ010002082">
    <property type="protein sequence ID" value="KAL3049746.1"/>
    <property type="molecule type" value="Genomic_DNA"/>
</dbReference>
<dbReference type="GO" id="GO:0005634">
    <property type="term" value="C:nucleus"/>
    <property type="evidence" value="ECO:0007669"/>
    <property type="project" value="UniProtKB-SubCell"/>
</dbReference>
<organism evidence="9 10">
    <name type="scientific">Pagothenia borchgrevinki</name>
    <name type="common">Bald rockcod</name>
    <name type="synonym">Trematomus borchgrevinki</name>
    <dbReference type="NCBI Taxonomy" id="8213"/>
    <lineage>
        <taxon>Eukaryota</taxon>
        <taxon>Metazoa</taxon>
        <taxon>Chordata</taxon>
        <taxon>Craniata</taxon>
        <taxon>Vertebrata</taxon>
        <taxon>Euteleostomi</taxon>
        <taxon>Actinopterygii</taxon>
        <taxon>Neopterygii</taxon>
        <taxon>Teleostei</taxon>
        <taxon>Neoteleostei</taxon>
        <taxon>Acanthomorphata</taxon>
        <taxon>Eupercaria</taxon>
        <taxon>Perciformes</taxon>
        <taxon>Notothenioidei</taxon>
        <taxon>Nototheniidae</taxon>
        <taxon>Pagothenia</taxon>
    </lineage>
</organism>
<evidence type="ECO:0000256" key="6">
    <source>
        <dbReference type="ARBA" id="ARBA00023242"/>
    </source>
</evidence>
<reference evidence="9 10" key="2">
    <citation type="journal article" date="2024" name="G3 (Bethesda)">
        <title>The genome of the cryopelagic Antarctic bald notothen, Trematomus borchgrevinki.</title>
        <authorList>
            <person name="Rayamajhi N."/>
            <person name="Rivera-Colon A.G."/>
            <person name="Minhas B.F."/>
            <person name="Cheng C.C."/>
            <person name="Catchen J.M."/>
        </authorList>
    </citation>
    <scope>NUCLEOTIDE SEQUENCE [LARGE SCALE GENOMIC DNA]</scope>
    <source>
        <strain evidence="9">AGRC-2024</strain>
    </source>
</reference>
<keyword evidence="7" id="KW-0137">Centromere</keyword>
<dbReference type="GO" id="GO:0000775">
    <property type="term" value="C:chromosome, centromeric region"/>
    <property type="evidence" value="ECO:0007669"/>
    <property type="project" value="UniProtKB-SubCell"/>
</dbReference>
<feature type="compositionally biased region" description="Basic and acidic residues" evidence="8">
    <location>
        <begin position="62"/>
        <end position="72"/>
    </location>
</feature>